<gene>
    <name evidence="2" type="ORF">DPMN_061031</name>
</gene>
<evidence type="ECO:0000313" key="2">
    <source>
        <dbReference type="EMBL" id="KAH3718231.1"/>
    </source>
</evidence>
<name>A0A9D4C700_DREPO</name>
<dbReference type="Proteomes" id="UP000828390">
    <property type="component" value="Unassembled WGS sequence"/>
</dbReference>
<dbReference type="EMBL" id="JAIWYP010000013">
    <property type="protein sequence ID" value="KAH3718231.1"/>
    <property type="molecule type" value="Genomic_DNA"/>
</dbReference>
<evidence type="ECO:0000256" key="1">
    <source>
        <dbReference type="SAM" id="MobiDB-lite"/>
    </source>
</evidence>
<feature type="compositionally biased region" description="Polar residues" evidence="1">
    <location>
        <begin position="40"/>
        <end position="51"/>
    </location>
</feature>
<reference evidence="2" key="2">
    <citation type="submission" date="2020-11" db="EMBL/GenBank/DDBJ databases">
        <authorList>
            <person name="McCartney M.A."/>
            <person name="Auch B."/>
            <person name="Kono T."/>
            <person name="Mallez S."/>
            <person name="Becker A."/>
            <person name="Gohl D.M."/>
            <person name="Silverstein K.A.T."/>
            <person name="Koren S."/>
            <person name="Bechman K.B."/>
            <person name="Herman A."/>
            <person name="Abrahante J.E."/>
            <person name="Garbe J."/>
        </authorList>
    </citation>
    <scope>NUCLEOTIDE SEQUENCE</scope>
    <source>
        <strain evidence="2">Duluth1</strain>
        <tissue evidence="2">Whole animal</tissue>
    </source>
</reference>
<accession>A0A9D4C700</accession>
<feature type="region of interest" description="Disordered" evidence="1">
    <location>
        <begin position="40"/>
        <end position="62"/>
    </location>
</feature>
<comment type="caution">
    <text evidence="2">The sequence shown here is derived from an EMBL/GenBank/DDBJ whole genome shotgun (WGS) entry which is preliminary data.</text>
</comment>
<reference evidence="2" key="1">
    <citation type="journal article" date="2019" name="bioRxiv">
        <title>The Genome of the Zebra Mussel, Dreissena polymorpha: A Resource for Invasive Species Research.</title>
        <authorList>
            <person name="McCartney M.A."/>
            <person name="Auch B."/>
            <person name="Kono T."/>
            <person name="Mallez S."/>
            <person name="Zhang Y."/>
            <person name="Obille A."/>
            <person name="Becker A."/>
            <person name="Abrahante J.E."/>
            <person name="Garbe J."/>
            <person name="Badalamenti J.P."/>
            <person name="Herman A."/>
            <person name="Mangelson H."/>
            <person name="Liachko I."/>
            <person name="Sullivan S."/>
            <person name="Sone E.D."/>
            <person name="Koren S."/>
            <person name="Silverstein K.A.T."/>
            <person name="Beckman K.B."/>
            <person name="Gohl D.M."/>
        </authorList>
    </citation>
    <scope>NUCLEOTIDE SEQUENCE</scope>
    <source>
        <strain evidence="2">Duluth1</strain>
        <tissue evidence="2">Whole animal</tissue>
    </source>
</reference>
<dbReference type="AlphaFoldDB" id="A0A9D4C700"/>
<protein>
    <submittedName>
        <fullName evidence="2">Uncharacterized protein</fullName>
    </submittedName>
</protein>
<keyword evidence="3" id="KW-1185">Reference proteome</keyword>
<organism evidence="2 3">
    <name type="scientific">Dreissena polymorpha</name>
    <name type="common">Zebra mussel</name>
    <name type="synonym">Mytilus polymorpha</name>
    <dbReference type="NCBI Taxonomy" id="45954"/>
    <lineage>
        <taxon>Eukaryota</taxon>
        <taxon>Metazoa</taxon>
        <taxon>Spiralia</taxon>
        <taxon>Lophotrochozoa</taxon>
        <taxon>Mollusca</taxon>
        <taxon>Bivalvia</taxon>
        <taxon>Autobranchia</taxon>
        <taxon>Heteroconchia</taxon>
        <taxon>Euheterodonta</taxon>
        <taxon>Imparidentia</taxon>
        <taxon>Neoheterodontei</taxon>
        <taxon>Myida</taxon>
        <taxon>Dreissenoidea</taxon>
        <taxon>Dreissenidae</taxon>
        <taxon>Dreissena</taxon>
    </lineage>
</organism>
<proteinExistence type="predicted"/>
<sequence>MTIYFTKSANIRPIITSNGPKANSGEDTCTNLKENIMNDIDNSSLPSSSQDVCRGGTIRPRT</sequence>
<evidence type="ECO:0000313" key="3">
    <source>
        <dbReference type="Proteomes" id="UP000828390"/>
    </source>
</evidence>